<keyword evidence="2" id="KW-0732">Signal</keyword>
<accession>A0A8J8P5H5</accession>
<feature type="chain" id="PRO_5035283382" evidence="2">
    <location>
        <begin position="20"/>
        <end position="207"/>
    </location>
</feature>
<protein>
    <submittedName>
        <fullName evidence="3">Uncharacterized protein</fullName>
    </submittedName>
</protein>
<name>A0A8J8P5H5_HALGN</name>
<dbReference type="AlphaFoldDB" id="A0A8J8P5H5"/>
<reference evidence="3" key="1">
    <citation type="submission" date="2019-06" db="EMBL/GenBank/DDBJ databases">
        <authorList>
            <person name="Zheng W."/>
        </authorList>
    </citation>
    <scope>NUCLEOTIDE SEQUENCE</scope>
    <source>
        <strain evidence="3">QDHG01</strain>
    </source>
</reference>
<feature type="transmembrane region" description="Helical" evidence="1">
    <location>
        <begin position="138"/>
        <end position="157"/>
    </location>
</feature>
<keyword evidence="4" id="KW-1185">Reference proteome</keyword>
<comment type="caution">
    <text evidence="3">The sequence shown here is derived from an EMBL/GenBank/DDBJ whole genome shotgun (WGS) entry which is preliminary data.</text>
</comment>
<dbReference type="EMBL" id="RRYP01000219">
    <property type="protein sequence ID" value="TNV87796.1"/>
    <property type="molecule type" value="Genomic_DNA"/>
</dbReference>
<evidence type="ECO:0000256" key="1">
    <source>
        <dbReference type="SAM" id="Phobius"/>
    </source>
</evidence>
<feature type="signal peptide" evidence="2">
    <location>
        <begin position="1"/>
        <end position="19"/>
    </location>
</feature>
<proteinExistence type="predicted"/>
<sequence length="207" mass="23797">MLISFFLLRLSLFIISFSGFREGMLCLKNLCFGWEWRFLFVRVTYQTGEGGLQASYSIARGCCFWYMSSVTSHLQGFRLLDLLLLESSTSQTPLSSLVIKALIFFKSLYLFMVPWTAPLIGSAFVYCCLLRVRLSLSLSYFIFCCICLFLFSISLAIESSPSSLHIDQSQLYYYYFYASICSKNFDAIQSLPFFSIQVIQLVSSLWI</sequence>
<evidence type="ECO:0000313" key="4">
    <source>
        <dbReference type="Proteomes" id="UP000785679"/>
    </source>
</evidence>
<keyword evidence="1" id="KW-0812">Transmembrane</keyword>
<keyword evidence="1" id="KW-0472">Membrane</keyword>
<keyword evidence="1" id="KW-1133">Transmembrane helix</keyword>
<gene>
    <name evidence="3" type="ORF">FGO68_gene11682</name>
</gene>
<evidence type="ECO:0000313" key="3">
    <source>
        <dbReference type="EMBL" id="TNV87796.1"/>
    </source>
</evidence>
<feature type="transmembrane region" description="Helical" evidence="1">
    <location>
        <begin position="108"/>
        <end position="132"/>
    </location>
</feature>
<dbReference type="Proteomes" id="UP000785679">
    <property type="component" value="Unassembled WGS sequence"/>
</dbReference>
<organism evidence="3 4">
    <name type="scientific">Halteria grandinella</name>
    <dbReference type="NCBI Taxonomy" id="5974"/>
    <lineage>
        <taxon>Eukaryota</taxon>
        <taxon>Sar</taxon>
        <taxon>Alveolata</taxon>
        <taxon>Ciliophora</taxon>
        <taxon>Intramacronucleata</taxon>
        <taxon>Spirotrichea</taxon>
        <taxon>Stichotrichia</taxon>
        <taxon>Sporadotrichida</taxon>
        <taxon>Halteriidae</taxon>
        <taxon>Halteria</taxon>
    </lineage>
</organism>
<evidence type="ECO:0000256" key="2">
    <source>
        <dbReference type="SAM" id="SignalP"/>
    </source>
</evidence>